<dbReference type="GO" id="GO:0016020">
    <property type="term" value="C:membrane"/>
    <property type="evidence" value="ECO:0007669"/>
    <property type="project" value="UniProtKB-SubCell"/>
</dbReference>
<evidence type="ECO:0000313" key="8">
    <source>
        <dbReference type="EMBL" id="KAK1927778.1"/>
    </source>
</evidence>
<reference evidence="8" key="1">
    <citation type="submission" date="2023-02" db="EMBL/GenBank/DDBJ databases">
        <title>Identification and recombinant expression of a fungal hydrolase from Papiliotrema laurentii that hydrolyzes apple cutin and clears colloidal polyester polyurethane.</title>
        <authorList>
            <consortium name="DOE Joint Genome Institute"/>
            <person name="Roman V.A."/>
            <person name="Bojanowski C."/>
            <person name="Crable B.R."/>
            <person name="Wagner D.N."/>
            <person name="Hung C.S."/>
            <person name="Nadeau L.J."/>
            <person name="Schratz L."/>
            <person name="Haridas S."/>
            <person name="Pangilinan J."/>
            <person name="Lipzen A."/>
            <person name="Na H."/>
            <person name="Yan M."/>
            <person name="Ng V."/>
            <person name="Grigoriev I.V."/>
            <person name="Spatafora J.W."/>
            <person name="Barlow D."/>
            <person name="Biffinger J."/>
            <person name="Kelley-Loughnane N."/>
            <person name="Varaljay V.A."/>
            <person name="Crookes-Goodson W.J."/>
        </authorList>
    </citation>
    <scope>NUCLEOTIDE SEQUENCE</scope>
    <source>
        <strain evidence="8">5307AH</strain>
    </source>
</reference>
<feature type="transmembrane region" description="Helical" evidence="6">
    <location>
        <begin position="357"/>
        <end position="379"/>
    </location>
</feature>
<keyword evidence="3 6" id="KW-0812">Transmembrane</keyword>
<evidence type="ECO:0000256" key="3">
    <source>
        <dbReference type="ARBA" id="ARBA00022692"/>
    </source>
</evidence>
<evidence type="ECO:0000256" key="1">
    <source>
        <dbReference type="ARBA" id="ARBA00004141"/>
    </source>
</evidence>
<dbReference type="PANTHER" id="PTHR22950:SF683">
    <property type="entry name" value="AMINO ACID TRANSPORTER (EUROFUNG)"/>
    <property type="match status" value="1"/>
</dbReference>
<feature type="transmembrane region" description="Helical" evidence="6">
    <location>
        <begin position="113"/>
        <end position="134"/>
    </location>
</feature>
<dbReference type="FunFam" id="1.20.1740.10:FF:000039">
    <property type="entry name" value="Neutral amino acid transporter (Eurofung)"/>
    <property type="match status" value="1"/>
</dbReference>
<dbReference type="InterPro" id="IPR013057">
    <property type="entry name" value="AA_transpt_TM"/>
</dbReference>
<comment type="subcellular location">
    <subcellularLocation>
        <location evidence="1">Membrane</location>
        <topology evidence="1">Multi-pass membrane protein</topology>
    </subcellularLocation>
</comment>
<comment type="similarity">
    <text evidence="2">Belongs to the amino acid/polyamine transporter 2 family.</text>
</comment>
<accession>A0AAD9FXE1</accession>
<evidence type="ECO:0000256" key="6">
    <source>
        <dbReference type="SAM" id="Phobius"/>
    </source>
</evidence>
<feature type="transmembrane region" description="Helical" evidence="6">
    <location>
        <begin position="167"/>
        <end position="191"/>
    </location>
</feature>
<feature type="transmembrane region" description="Helical" evidence="6">
    <location>
        <begin position="391"/>
        <end position="414"/>
    </location>
</feature>
<feature type="transmembrane region" description="Helical" evidence="6">
    <location>
        <begin position="246"/>
        <end position="267"/>
    </location>
</feature>
<keyword evidence="5 6" id="KW-0472">Membrane</keyword>
<feature type="transmembrane region" description="Helical" evidence="6">
    <location>
        <begin position="45"/>
        <end position="77"/>
    </location>
</feature>
<feature type="transmembrane region" description="Helical" evidence="6">
    <location>
        <begin position="287"/>
        <end position="306"/>
    </location>
</feature>
<name>A0AAD9FXE1_PAPLA</name>
<evidence type="ECO:0000256" key="2">
    <source>
        <dbReference type="ARBA" id="ARBA00008066"/>
    </source>
</evidence>
<feature type="transmembrane region" description="Helical" evidence="6">
    <location>
        <begin position="327"/>
        <end position="351"/>
    </location>
</feature>
<protein>
    <submittedName>
        <fullName evidence="8">Transmembrane amino acid transporter protein-domain-containing protein</fullName>
    </submittedName>
</protein>
<keyword evidence="9" id="KW-1185">Reference proteome</keyword>
<dbReference type="GO" id="GO:0015179">
    <property type="term" value="F:L-amino acid transmembrane transporter activity"/>
    <property type="evidence" value="ECO:0007669"/>
    <property type="project" value="TreeGrafter"/>
</dbReference>
<feature type="domain" description="Amino acid transporter transmembrane" evidence="7">
    <location>
        <begin position="30"/>
        <end position="417"/>
    </location>
</feature>
<evidence type="ECO:0000256" key="5">
    <source>
        <dbReference type="ARBA" id="ARBA00023136"/>
    </source>
</evidence>
<evidence type="ECO:0000256" key="4">
    <source>
        <dbReference type="ARBA" id="ARBA00022989"/>
    </source>
</evidence>
<comment type="caution">
    <text evidence="8">The sequence shown here is derived from an EMBL/GenBank/DDBJ whole genome shotgun (WGS) entry which is preliminary data.</text>
</comment>
<evidence type="ECO:0000259" key="7">
    <source>
        <dbReference type="Pfam" id="PF01490"/>
    </source>
</evidence>
<dbReference type="EMBL" id="JAODAN010000001">
    <property type="protein sequence ID" value="KAK1927778.1"/>
    <property type="molecule type" value="Genomic_DNA"/>
</dbReference>
<dbReference type="Pfam" id="PF01490">
    <property type="entry name" value="Aa_trans"/>
    <property type="match status" value="1"/>
</dbReference>
<sequence>MSEQEKHQEDLRVIDAVWGELKEGGPNYRNLGWIRASVLEVKSQIGLGVLALPAVLNTLGYVPGIICIVVIGVIITWSDYVVGEFKLNHPEVYTLADVGYIVAGPIGREVLGFMYWLETTAIAGSTLLAISIAFNAMTQHATCTIVWVVIAGILVGSFSAIQTLDRIAWIGWVGLISILGSLITLTVAVGVNPPDAVDKLTQAAAQPSFVDAINSVSVIILAYAGTPNFFNIVGEMREPKHYTKSVLLCQSFVTMIYLVLGCTIYHFVGQYIASPALGSAGELMKRICYGIALPGLIVGGVLYTHIPAKYLFVRLLRNSKHLSENTWQHLAIWGGCVVFNTTISFIIAEAIPFFDDLVGLIGALLGTFICIQTEAYMWMWDNWRRPRTLKWKLLLAMNIAFFMAGWFLMVAGTYGSVVSINNSFKDGNISSPFSCADNSG</sequence>
<proteinExistence type="inferred from homology"/>
<evidence type="ECO:0000313" key="9">
    <source>
        <dbReference type="Proteomes" id="UP001182556"/>
    </source>
</evidence>
<organism evidence="8 9">
    <name type="scientific">Papiliotrema laurentii</name>
    <name type="common">Cryptococcus laurentii</name>
    <dbReference type="NCBI Taxonomy" id="5418"/>
    <lineage>
        <taxon>Eukaryota</taxon>
        <taxon>Fungi</taxon>
        <taxon>Dikarya</taxon>
        <taxon>Basidiomycota</taxon>
        <taxon>Agaricomycotina</taxon>
        <taxon>Tremellomycetes</taxon>
        <taxon>Tremellales</taxon>
        <taxon>Rhynchogastremaceae</taxon>
        <taxon>Papiliotrema</taxon>
    </lineage>
</organism>
<dbReference type="Gene3D" id="1.20.1740.10">
    <property type="entry name" value="Amino acid/polyamine transporter I"/>
    <property type="match status" value="1"/>
</dbReference>
<dbReference type="AlphaFoldDB" id="A0AAD9FXE1"/>
<gene>
    <name evidence="8" type="ORF">DB88DRAFT_504061</name>
</gene>
<feature type="transmembrane region" description="Helical" evidence="6">
    <location>
        <begin position="141"/>
        <end position="161"/>
    </location>
</feature>
<dbReference type="PANTHER" id="PTHR22950">
    <property type="entry name" value="AMINO ACID TRANSPORTER"/>
    <property type="match status" value="1"/>
</dbReference>
<keyword evidence="4 6" id="KW-1133">Transmembrane helix</keyword>
<dbReference type="Proteomes" id="UP001182556">
    <property type="component" value="Unassembled WGS sequence"/>
</dbReference>